<feature type="transmembrane region" description="Helical" evidence="1">
    <location>
        <begin position="189"/>
        <end position="208"/>
    </location>
</feature>
<keyword evidence="1" id="KW-1133">Transmembrane helix</keyword>
<evidence type="ECO:0000256" key="1">
    <source>
        <dbReference type="SAM" id="Phobius"/>
    </source>
</evidence>
<dbReference type="Proteomes" id="UP000502377">
    <property type="component" value="Chromosome"/>
</dbReference>
<feature type="transmembrane region" description="Helical" evidence="1">
    <location>
        <begin position="12"/>
        <end position="29"/>
    </location>
</feature>
<dbReference type="KEGG" id="crx:CRECT_0300"/>
<organism evidence="2 3">
    <name type="scientific">Campylobacter rectus</name>
    <name type="common">Wolinella recta</name>
    <dbReference type="NCBI Taxonomy" id="203"/>
    <lineage>
        <taxon>Bacteria</taxon>
        <taxon>Pseudomonadati</taxon>
        <taxon>Campylobacterota</taxon>
        <taxon>Epsilonproteobacteria</taxon>
        <taxon>Campylobacterales</taxon>
        <taxon>Campylobacteraceae</taxon>
        <taxon>Campylobacter</taxon>
    </lineage>
</organism>
<feature type="transmembrane region" description="Helical" evidence="1">
    <location>
        <begin position="334"/>
        <end position="352"/>
    </location>
</feature>
<dbReference type="RefSeq" id="WP_004318804.1">
    <property type="nucleotide sequence ID" value="NZ_CP012543.1"/>
</dbReference>
<keyword evidence="1" id="KW-0472">Membrane</keyword>
<dbReference type="InterPro" id="IPR010266">
    <property type="entry name" value="NnrS"/>
</dbReference>
<feature type="transmembrane region" description="Helical" evidence="1">
    <location>
        <begin position="122"/>
        <end position="140"/>
    </location>
</feature>
<protein>
    <submittedName>
        <fullName evidence="2">Putative heme-copper protein NnrS</fullName>
    </submittedName>
</protein>
<evidence type="ECO:0000313" key="2">
    <source>
        <dbReference type="EMBL" id="QCD45997.1"/>
    </source>
</evidence>
<feature type="transmembrane region" description="Helical" evidence="1">
    <location>
        <begin position="275"/>
        <end position="297"/>
    </location>
</feature>
<sequence>MINDFFTHPMRIFFLTSAVCAVLGGAIFFTPVDFVSWHKFIFLHLVAALAYAGFLLTGLTDWTNFGGSFKAHAYAMFSFFAAGFFSAFFSLFAAHFFMALFWAYLAGLCVYMIWLDRNDDQLGVLAFLLGILGFEIYYLISGEEKFLNLQIHLHVIAILLVSFRVSVVLGKEALNREPGMQDAAFVPNFVYKNIAIVSVCAFLLVSLFFEGSKAINFAAIACGSAILAKLKEWHYKELLRHSFVIYYYLMQLLLAAAYILYGASGILGLGLEANMLHVIALNGIIFSIMLIFNIAGLRHSGQELEFLRLSKIAFALVIAAGVCRDFLAYVWSGFYIHVPATLIAVAFALWFIDFYKIFRDNEFSGDPE</sequence>
<feature type="transmembrane region" description="Helical" evidence="1">
    <location>
        <begin position="41"/>
        <end position="59"/>
    </location>
</feature>
<dbReference type="Pfam" id="PF05940">
    <property type="entry name" value="NnrS"/>
    <property type="match status" value="1"/>
</dbReference>
<feature type="transmembrane region" description="Helical" evidence="1">
    <location>
        <begin position="96"/>
        <end position="115"/>
    </location>
</feature>
<feature type="transmembrane region" description="Helical" evidence="1">
    <location>
        <begin position="243"/>
        <end position="263"/>
    </location>
</feature>
<feature type="transmembrane region" description="Helical" evidence="1">
    <location>
        <begin position="146"/>
        <end position="169"/>
    </location>
</feature>
<proteinExistence type="predicted"/>
<dbReference type="EMBL" id="CP012543">
    <property type="protein sequence ID" value="QCD45997.1"/>
    <property type="molecule type" value="Genomic_DNA"/>
</dbReference>
<name>A0A6G5QK92_CAMRE</name>
<reference evidence="2 3" key="1">
    <citation type="submission" date="2016-07" db="EMBL/GenBank/DDBJ databases">
        <title>Comparative genomics of the Campylobacter concisus group.</title>
        <authorList>
            <person name="Miller W.G."/>
            <person name="Yee E."/>
            <person name="Chapman M.H."/>
            <person name="Huynh S."/>
            <person name="Bono J.L."/>
            <person name="On S.L.W."/>
            <person name="StLeger J."/>
            <person name="Foster G."/>
            <person name="Parker C.T."/>
        </authorList>
    </citation>
    <scope>NUCLEOTIDE SEQUENCE [LARGE SCALE GENOMIC DNA]</scope>
    <source>
        <strain evidence="2 3">ATCC 33238</strain>
    </source>
</reference>
<feature type="transmembrane region" description="Helical" evidence="1">
    <location>
        <begin position="71"/>
        <end position="90"/>
    </location>
</feature>
<feature type="transmembrane region" description="Helical" evidence="1">
    <location>
        <begin position="214"/>
        <end position="231"/>
    </location>
</feature>
<keyword evidence="1" id="KW-0812">Transmembrane</keyword>
<gene>
    <name evidence="2" type="ORF">CRECT_0300</name>
</gene>
<feature type="transmembrane region" description="Helical" evidence="1">
    <location>
        <begin position="309"/>
        <end position="328"/>
    </location>
</feature>
<evidence type="ECO:0000313" key="3">
    <source>
        <dbReference type="Proteomes" id="UP000502377"/>
    </source>
</evidence>
<accession>A0A6G5QK92</accession>
<dbReference type="AlphaFoldDB" id="A0A6G5QK92"/>